<evidence type="ECO:0000313" key="3">
    <source>
        <dbReference type="EMBL" id="MDH1333434.1"/>
    </source>
</evidence>
<keyword evidence="1" id="KW-1133">Transmembrane helix</keyword>
<comment type="caution">
    <text evidence="3">The sequence shown here is derived from an EMBL/GenBank/DDBJ whole genome shotgun (WGS) entry which is preliminary data.</text>
</comment>
<feature type="chain" id="PRO_5041338545" evidence="2">
    <location>
        <begin position="20"/>
        <end position="57"/>
    </location>
</feature>
<accession>A0AA42PZE3</accession>
<name>A0AA42PZE3_9BURK</name>
<evidence type="ECO:0000256" key="2">
    <source>
        <dbReference type="SAM" id="SignalP"/>
    </source>
</evidence>
<dbReference type="RefSeq" id="WP_280007153.1">
    <property type="nucleotide sequence ID" value="NZ_JAOCEK010000002.1"/>
</dbReference>
<evidence type="ECO:0000256" key="1">
    <source>
        <dbReference type="SAM" id="Phobius"/>
    </source>
</evidence>
<reference evidence="3" key="1">
    <citation type="submission" date="2022-09" db="EMBL/GenBank/DDBJ databases">
        <title>Intensive care unit water sources are persistently colonized with multi-drug resistant bacteria and are the site of extensive horizontal gene transfer of antibiotic resistance genes.</title>
        <authorList>
            <person name="Diorio-Toth L."/>
        </authorList>
    </citation>
    <scope>NUCLEOTIDE SEQUENCE</scope>
    <source>
        <strain evidence="3">GD03832</strain>
    </source>
</reference>
<dbReference type="AlphaFoldDB" id="A0AA42PZE3"/>
<dbReference type="EMBL" id="JAOCEK010000002">
    <property type="protein sequence ID" value="MDH1333434.1"/>
    <property type="molecule type" value="Genomic_DNA"/>
</dbReference>
<protein>
    <submittedName>
        <fullName evidence="3">Uncharacterized protein</fullName>
    </submittedName>
</protein>
<dbReference type="Proteomes" id="UP001161065">
    <property type="component" value="Unassembled WGS sequence"/>
</dbReference>
<dbReference type="PROSITE" id="PS51257">
    <property type="entry name" value="PROKAR_LIPOPROTEIN"/>
    <property type="match status" value="1"/>
</dbReference>
<feature type="signal peptide" evidence="2">
    <location>
        <begin position="1"/>
        <end position="19"/>
    </location>
</feature>
<sequence length="57" mass="5841">MLRSKLGTLLVVSAALSCAAGFALDAQGSIANFELWIALAILLLLSGAVLIILGQND</sequence>
<evidence type="ECO:0000313" key="4">
    <source>
        <dbReference type="Proteomes" id="UP001161065"/>
    </source>
</evidence>
<gene>
    <name evidence="3" type="ORF">N5D63_04650</name>
</gene>
<proteinExistence type="predicted"/>
<keyword evidence="1" id="KW-0812">Transmembrane</keyword>
<feature type="transmembrane region" description="Helical" evidence="1">
    <location>
        <begin position="33"/>
        <end position="53"/>
    </location>
</feature>
<keyword evidence="2" id="KW-0732">Signal</keyword>
<organism evidence="3 4">
    <name type="scientific">Comamonas thiooxydans</name>
    <dbReference type="NCBI Taxonomy" id="363952"/>
    <lineage>
        <taxon>Bacteria</taxon>
        <taxon>Pseudomonadati</taxon>
        <taxon>Pseudomonadota</taxon>
        <taxon>Betaproteobacteria</taxon>
        <taxon>Burkholderiales</taxon>
        <taxon>Comamonadaceae</taxon>
        <taxon>Comamonas</taxon>
    </lineage>
</organism>
<keyword evidence="1" id="KW-0472">Membrane</keyword>